<accession>A0A6M4GZ14</accession>
<protein>
    <recommendedName>
        <fullName evidence="4">DUF3299 domain-containing protein</fullName>
    </recommendedName>
</protein>
<dbReference type="EMBL" id="CP053069">
    <property type="protein sequence ID" value="QJR12501.1"/>
    <property type="molecule type" value="Genomic_DNA"/>
</dbReference>
<organism evidence="2 3">
    <name type="scientific">Usitatibacter rugosus</name>
    <dbReference type="NCBI Taxonomy" id="2732067"/>
    <lineage>
        <taxon>Bacteria</taxon>
        <taxon>Pseudomonadati</taxon>
        <taxon>Pseudomonadota</taxon>
        <taxon>Betaproteobacteria</taxon>
        <taxon>Nitrosomonadales</taxon>
        <taxon>Usitatibacteraceae</taxon>
        <taxon>Usitatibacter</taxon>
    </lineage>
</organism>
<evidence type="ECO:0008006" key="4">
    <source>
        <dbReference type="Google" id="ProtNLM"/>
    </source>
</evidence>
<keyword evidence="3" id="KW-1185">Reference proteome</keyword>
<dbReference type="KEGG" id="uru:DSM104443_03587"/>
<dbReference type="InterPro" id="IPR021727">
    <property type="entry name" value="DUF3299"/>
</dbReference>
<sequence>MPRTLAAFLALLAFAGVAVCAPPAESKLPTAAEYMSQPGNDPSPPGTLSWQVLAQVKTVQRADKSFGPEYTKEIKALDRKDVKLYGFMMPLDQSAKQKRFLLTPFPPHCSFCTPGGPEAIIEVIADKAFDFTYEPIVVSGTLAVLDDDIVYYRVNHAVPSKP</sequence>
<gene>
    <name evidence="2" type="ORF">DSM104443_03587</name>
</gene>
<evidence type="ECO:0000313" key="2">
    <source>
        <dbReference type="EMBL" id="QJR12501.1"/>
    </source>
</evidence>
<keyword evidence="1" id="KW-0732">Signal</keyword>
<dbReference type="Gene3D" id="2.40.50.870">
    <property type="entry name" value="Protein of unknown function (DUF3299)"/>
    <property type="match status" value="1"/>
</dbReference>
<feature type="signal peptide" evidence="1">
    <location>
        <begin position="1"/>
        <end position="20"/>
    </location>
</feature>
<feature type="chain" id="PRO_5026748654" description="DUF3299 domain-containing protein" evidence="1">
    <location>
        <begin position="21"/>
        <end position="162"/>
    </location>
</feature>
<evidence type="ECO:0000313" key="3">
    <source>
        <dbReference type="Proteomes" id="UP000501534"/>
    </source>
</evidence>
<proteinExistence type="predicted"/>
<evidence type="ECO:0000256" key="1">
    <source>
        <dbReference type="SAM" id="SignalP"/>
    </source>
</evidence>
<name>A0A6M4GZ14_9PROT</name>
<dbReference type="Pfam" id="PF11736">
    <property type="entry name" value="DUF3299"/>
    <property type="match status" value="1"/>
</dbReference>
<dbReference type="Proteomes" id="UP000501534">
    <property type="component" value="Chromosome"/>
</dbReference>
<dbReference type="AlphaFoldDB" id="A0A6M4GZ14"/>
<reference evidence="2 3" key="1">
    <citation type="submission" date="2020-04" db="EMBL/GenBank/DDBJ databases">
        <title>Usitatibacter rugosus gen. nov., sp. nov. and Usitatibacter palustris sp. nov., novel members of Usitatibacteraceae fam. nov. within the order Nitrosomonadales isolated from soil.</title>
        <authorList>
            <person name="Huber K.J."/>
            <person name="Neumann-Schaal M."/>
            <person name="Geppert A."/>
            <person name="Luckner M."/>
            <person name="Wanner G."/>
            <person name="Overmann J."/>
        </authorList>
    </citation>
    <scope>NUCLEOTIDE SEQUENCE [LARGE SCALE GENOMIC DNA]</scope>
    <source>
        <strain evidence="2 3">0125_3</strain>
    </source>
</reference>